<dbReference type="OrthoDB" id="6133115at2759"/>
<dbReference type="PROSITE" id="PS50297">
    <property type="entry name" value="ANK_REP_REGION"/>
    <property type="match status" value="1"/>
</dbReference>
<dbReference type="Gene3D" id="2.60.40.150">
    <property type="entry name" value="C2 domain"/>
    <property type="match status" value="1"/>
</dbReference>
<dbReference type="SUPFAM" id="SSF49562">
    <property type="entry name" value="C2 domain (Calcium/lipid-binding domain, CaLB)"/>
    <property type="match status" value="1"/>
</dbReference>
<organism evidence="4 5">
    <name type="scientific">Hymenoscyphus fraxineus</name>
    <dbReference type="NCBI Taxonomy" id="746836"/>
    <lineage>
        <taxon>Eukaryota</taxon>
        <taxon>Fungi</taxon>
        <taxon>Dikarya</taxon>
        <taxon>Ascomycota</taxon>
        <taxon>Pezizomycotina</taxon>
        <taxon>Leotiomycetes</taxon>
        <taxon>Helotiales</taxon>
        <taxon>Helotiaceae</taxon>
        <taxon>Hymenoscyphus</taxon>
    </lineage>
</organism>
<dbReference type="EMBL" id="CAJVRL010000057">
    <property type="protein sequence ID" value="CAG8954757.1"/>
    <property type="molecule type" value="Genomic_DNA"/>
</dbReference>
<feature type="repeat" description="ANK" evidence="1">
    <location>
        <begin position="258"/>
        <end position="281"/>
    </location>
</feature>
<dbReference type="InterPro" id="IPR035892">
    <property type="entry name" value="C2_domain_sf"/>
</dbReference>
<dbReference type="InterPro" id="IPR002110">
    <property type="entry name" value="Ankyrin_rpt"/>
</dbReference>
<dbReference type="InterPro" id="IPR000008">
    <property type="entry name" value="C2_dom"/>
</dbReference>
<dbReference type="PANTHER" id="PTHR35391">
    <property type="entry name" value="C2H2-TYPE DOMAIN-CONTAINING PROTEIN-RELATED"/>
    <property type="match status" value="1"/>
</dbReference>
<feature type="compositionally biased region" description="Basic and acidic residues" evidence="2">
    <location>
        <begin position="170"/>
        <end position="179"/>
    </location>
</feature>
<dbReference type="PROSITE" id="PS50004">
    <property type="entry name" value="C2"/>
    <property type="match status" value="1"/>
</dbReference>
<keyword evidence="1" id="KW-0040">ANK repeat</keyword>
<dbReference type="SMART" id="SM00248">
    <property type="entry name" value="ANK"/>
    <property type="match status" value="3"/>
</dbReference>
<dbReference type="Pfam" id="PF00168">
    <property type="entry name" value="C2"/>
    <property type="match status" value="1"/>
</dbReference>
<evidence type="ECO:0000256" key="2">
    <source>
        <dbReference type="SAM" id="MobiDB-lite"/>
    </source>
</evidence>
<gene>
    <name evidence="4" type="ORF">HYFRA_00004682</name>
</gene>
<evidence type="ECO:0000313" key="5">
    <source>
        <dbReference type="Proteomes" id="UP000696280"/>
    </source>
</evidence>
<dbReference type="InterPro" id="IPR036770">
    <property type="entry name" value="Ankyrin_rpt-contain_sf"/>
</dbReference>
<dbReference type="AlphaFoldDB" id="A0A9N9PUQ7"/>
<keyword evidence="5" id="KW-1185">Reference proteome</keyword>
<accession>A0A9N9PUQ7</accession>
<evidence type="ECO:0000313" key="4">
    <source>
        <dbReference type="EMBL" id="CAG8954757.1"/>
    </source>
</evidence>
<feature type="region of interest" description="Disordered" evidence="2">
    <location>
        <begin position="154"/>
        <end position="179"/>
    </location>
</feature>
<dbReference type="Pfam" id="PF12796">
    <property type="entry name" value="Ank_2"/>
    <property type="match status" value="1"/>
</dbReference>
<feature type="domain" description="C2" evidence="3">
    <location>
        <begin position="295"/>
        <end position="427"/>
    </location>
</feature>
<evidence type="ECO:0000259" key="3">
    <source>
        <dbReference type="PROSITE" id="PS50004"/>
    </source>
</evidence>
<protein>
    <recommendedName>
        <fullName evidence="3">C2 domain-containing protein</fullName>
    </recommendedName>
</protein>
<dbReference type="SMART" id="SM00239">
    <property type="entry name" value="C2"/>
    <property type="match status" value="1"/>
</dbReference>
<proteinExistence type="predicted"/>
<name>A0A9N9PUQ7_9HELO</name>
<dbReference type="Gene3D" id="1.25.40.20">
    <property type="entry name" value="Ankyrin repeat-containing domain"/>
    <property type="match status" value="1"/>
</dbReference>
<dbReference type="PROSITE" id="PS50088">
    <property type="entry name" value="ANK_REPEAT"/>
    <property type="match status" value="1"/>
</dbReference>
<dbReference type="PANTHER" id="PTHR35391:SF7">
    <property type="entry name" value="C2H2-TYPE DOMAIN-CONTAINING PROTEIN"/>
    <property type="match status" value="1"/>
</dbReference>
<comment type="caution">
    <text evidence="4">The sequence shown here is derived from an EMBL/GenBank/DDBJ whole genome shotgun (WGS) entry which is preliminary data.</text>
</comment>
<dbReference type="Proteomes" id="UP000696280">
    <property type="component" value="Unassembled WGS sequence"/>
</dbReference>
<reference evidence="4" key="1">
    <citation type="submission" date="2021-07" db="EMBL/GenBank/DDBJ databases">
        <authorList>
            <person name="Durling M."/>
        </authorList>
    </citation>
    <scope>NUCLEOTIDE SEQUENCE</scope>
</reference>
<dbReference type="SUPFAM" id="SSF48403">
    <property type="entry name" value="Ankyrin repeat"/>
    <property type="match status" value="1"/>
</dbReference>
<sequence>MANNNFSRKHVMRDLKPYVCTSEDCDMKLFPDRHTWFTHELQNHWVEWKCCFCSHDSYPSRDKFEKHALTSHEDEFTEAQLPALVKVCQKPVEKISPDACPFCDEWENKLRELNEHMSTNETIVVTPQQFRHHVGRHMEQLALFAIPRGYKEDGDAGSSRAAPGHGSDNSSERSLVRPDYEDEVNPRIHVAAFEGSLDEVFSHFDSSELAPQSILALEGTTWGNVLSAAAAGGHLDIVELIIDQTREILSEDIPVDRKGWGPLHWAASNGHLDVVKLIIQKTLLSISQKTFDGFTAADLALQHGYDEISRILQPDEALSDIGTLDGGALLGGTQKLLRVTAYPDPFVQLSIDTKDVEKTYTTGVIKRTLNPYWNKYFDVNVTENSLLIFEVFDQKKSKKKDQGHLGRVDIRVGDVINLSEPEIGQTAFTIE</sequence>
<evidence type="ECO:0000256" key="1">
    <source>
        <dbReference type="PROSITE-ProRule" id="PRU00023"/>
    </source>
</evidence>